<comment type="caution">
    <text evidence="1">The sequence shown here is derived from an EMBL/GenBank/DDBJ whole genome shotgun (WGS) entry which is preliminary data.</text>
</comment>
<evidence type="ECO:0000313" key="2">
    <source>
        <dbReference type="Proteomes" id="UP000178894"/>
    </source>
</evidence>
<proteinExistence type="predicted"/>
<dbReference type="AlphaFoldDB" id="A0A1F5XYY9"/>
<dbReference type="EMBL" id="MFIQ01000028">
    <property type="protein sequence ID" value="OGF93135.1"/>
    <property type="molecule type" value="Genomic_DNA"/>
</dbReference>
<sequence>MGAEEISDKELGDLDIEISGKAESGHRMLKIPDEKVLRYIEVIKMKMTPGFWNEIVGEREIIFIFKFKDGKIKEYKLSPANEQEISDLCESFNDEPPRKAANVYKYISENKFITILCLNTTRV</sequence>
<evidence type="ECO:0000313" key="1">
    <source>
        <dbReference type="EMBL" id="OGF93135.1"/>
    </source>
</evidence>
<dbReference type="Proteomes" id="UP000178894">
    <property type="component" value="Unassembled WGS sequence"/>
</dbReference>
<organism evidence="1 2">
    <name type="scientific">Candidatus Giovannonibacteria bacterium RIFCSPLOWO2_12_FULL_44_15</name>
    <dbReference type="NCBI Taxonomy" id="1798364"/>
    <lineage>
        <taxon>Bacteria</taxon>
        <taxon>Candidatus Giovannoniibacteriota</taxon>
    </lineage>
</organism>
<accession>A0A1F5XYY9</accession>
<protein>
    <submittedName>
        <fullName evidence="1">Uncharacterized protein</fullName>
    </submittedName>
</protein>
<gene>
    <name evidence="1" type="ORF">A3G54_03150</name>
</gene>
<reference evidence="1 2" key="1">
    <citation type="journal article" date="2016" name="Nat. Commun.">
        <title>Thousands of microbial genomes shed light on interconnected biogeochemical processes in an aquifer system.</title>
        <authorList>
            <person name="Anantharaman K."/>
            <person name="Brown C.T."/>
            <person name="Hug L.A."/>
            <person name="Sharon I."/>
            <person name="Castelle C.J."/>
            <person name="Probst A.J."/>
            <person name="Thomas B.C."/>
            <person name="Singh A."/>
            <person name="Wilkins M.J."/>
            <person name="Karaoz U."/>
            <person name="Brodie E.L."/>
            <person name="Williams K.H."/>
            <person name="Hubbard S.S."/>
            <person name="Banfield J.F."/>
        </authorList>
    </citation>
    <scope>NUCLEOTIDE SEQUENCE [LARGE SCALE GENOMIC DNA]</scope>
</reference>
<dbReference type="STRING" id="1798364.A3G54_03150"/>
<name>A0A1F5XYY9_9BACT</name>